<dbReference type="Proteomes" id="UP000030816">
    <property type="component" value="Unassembled WGS sequence"/>
</dbReference>
<feature type="compositionally biased region" description="Polar residues" evidence="1">
    <location>
        <begin position="2246"/>
        <end position="2290"/>
    </location>
</feature>
<feature type="compositionally biased region" description="Low complexity" evidence="1">
    <location>
        <begin position="871"/>
        <end position="891"/>
    </location>
</feature>
<evidence type="ECO:0000313" key="2">
    <source>
        <dbReference type="EMBL" id="KHO00395.1"/>
    </source>
</evidence>
<feature type="region of interest" description="Disordered" evidence="1">
    <location>
        <begin position="866"/>
        <end position="1156"/>
    </location>
</feature>
<accession>A0A0B2X4M1</accession>
<feature type="compositionally biased region" description="Low complexity" evidence="1">
    <location>
        <begin position="737"/>
        <end position="751"/>
    </location>
</feature>
<feature type="compositionally biased region" description="Polar residues" evidence="1">
    <location>
        <begin position="1287"/>
        <end position="1298"/>
    </location>
</feature>
<feature type="compositionally biased region" description="Basic and acidic residues" evidence="1">
    <location>
        <begin position="1790"/>
        <end position="1804"/>
    </location>
</feature>
<evidence type="ECO:0000256" key="1">
    <source>
        <dbReference type="SAM" id="MobiDB-lite"/>
    </source>
</evidence>
<feature type="region of interest" description="Disordered" evidence="1">
    <location>
        <begin position="1208"/>
        <end position="2026"/>
    </location>
</feature>
<feature type="compositionally biased region" description="Polar residues" evidence="1">
    <location>
        <begin position="1944"/>
        <end position="1959"/>
    </location>
</feature>
<feature type="compositionally biased region" description="Low complexity" evidence="1">
    <location>
        <begin position="1423"/>
        <end position="1432"/>
    </location>
</feature>
<feature type="compositionally biased region" description="Low complexity" evidence="1">
    <location>
        <begin position="909"/>
        <end position="919"/>
    </location>
</feature>
<feature type="compositionally biased region" description="Basic and acidic residues" evidence="1">
    <location>
        <begin position="1331"/>
        <end position="1348"/>
    </location>
</feature>
<gene>
    <name evidence="2" type="ORF">MAM_01173</name>
</gene>
<feature type="compositionally biased region" description="Polar residues" evidence="1">
    <location>
        <begin position="595"/>
        <end position="606"/>
    </location>
</feature>
<feature type="compositionally biased region" description="Basic and acidic residues" evidence="1">
    <location>
        <begin position="2330"/>
        <end position="2344"/>
    </location>
</feature>
<feature type="region of interest" description="Disordered" evidence="1">
    <location>
        <begin position="509"/>
        <end position="674"/>
    </location>
</feature>
<dbReference type="EMBL" id="AZHE01000002">
    <property type="protein sequence ID" value="KHO00395.1"/>
    <property type="molecule type" value="Genomic_DNA"/>
</dbReference>
<feature type="region of interest" description="Disordered" evidence="1">
    <location>
        <begin position="722"/>
        <end position="751"/>
    </location>
</feature>
<feature type="compositionally biased region" description="Low complexity" evidence="1">
    <location>
        <begin position="375"/>
        <end position="386"/>
    </location>
</feature>
<comment type="caution">
    <text evidence="2">The sequence shown here is derived from an EMBL/GenBank/DDBJ whole genome shotgun (WGS) entry which is preliminary data.</text>
</comment>
<feature type="compositionally biased region" description="Acidic residues" evidence="1">
    <location>
        <begin position="1049"/>
        <end position="1060"/>
    </location>
</feature>
<dbReference type="RefSeq" id="XP_040681460.1">
    <property type="nucleotide sequence ID" value="XM_040819972.1"/>
</dbReference>
<feature type="compositionally biased region" description="Basic and acidic residues" evidence="1">
    <location>
        <begin position="831"/>
        <end position="853"/>
    </location>
</feature>
<feature type="compositionally biased region" description="Low complexity" evidence="1">
    <location>
        <begin position="665"/>
        <end position="674"/>
    </location>
</feature>
<feature type="compositionally biased region" description="Polar residues" evidence="1">
    <location>
        <begin position="2418"/>
        <end position="2430"/>
    </location>
</feature>
<feature type="region of interest" description="Disordered" evidence="1">
    <location>
        <begin position="767"/>
        <end position="853"/>
    </location>
</feature>
<keyword evidence="3" id="KW-1185">Reference proteome</keyword>
<feature type="compositionally biased region" description="Polar residues" evidence="1">
    <location>
        <begin position="2301"/>
        <end position="2310"/>
    </location>
</feature>
<feature type="compositionally biased region" description="Polar residues" evidence="1">
    <location>
        <begin position="535"/>
        <end position="548"/>
    </location>
</feature>
<feature type="compositionally biased region" description="Polar residues" evidence="1">
    <location>
        <begin position="327"/>
        <end position="349"/>
    </location>
</feature>
<feature type="region of interest" description="Disordered" evidence="1">
    <location>
        <begin position="2160"/>
        <end position="2445"/>
    </location>
</feature>
<feature type="compositionally biased region" description="Pro residues" evidence="1">
    <location>
        <begin position="1227"/>
        <end position="1238"/>
    </location>
</feature>
<feature type="compositionally biased region" description="Basic and acidic residues" evidence="1">
    <location>
        <begin position="1833"/>
        <end position="1848"/>
    </location>
</feature>
<feature type="compositionally biased region" description="Low complexity" evidence="1">
    <location>
        <begin position="610"/>
        <end position="622"/>
    </location>
</feature>
<name>A0A0B2X4M1_METAS</name>
<feature type="compositionally biased region" description="Basic and acidic residues" evidence="1">
    <location>
        <begin position="286"/>
        <end position="299"/>
    </location>
</feature>
<feature type="region of interest" description="Disordered" evidence="1">
    <location>
        <begin position="2088"/>
        <end position="2107"/>
    </location>
</feature>
<proteinExistence type="predicted"/>
<feature type="compositionally biased region" description="Polar residues" evidence="1">
    <location>
        <begin position="791"/>
        <end position="804"/>
    </location>
</feature>
<dbReference type="HOGENOM" id="CLU_000461_0_0_1"/>
<evidence type="ECO:0000313" key="3">
    <source>
        <dbReference type="Proteomes" id="UP000030816"/>
    </source>
</evidence>
<feature type="compositionally biased region" description="Polar residues" evidence="1">
    <location>
        <begin position="1503"/>
        <end position="1515"/>
    </location>
</feature>
<feature type="compositionally biased region" description="Polar residues" evidence="1">
    <location>
        <begin position="1893"/>
        <end position="1910"/>
    </location>
</feature>
<feature type="compositionally biased region" description="Polar residues" evidence="1">
    <location>
        <begin position="82"/>
        <end position="95"/>
    </location>
</feature>
<dbReference type="GeneID" id="63735628"/>
<feature type="compositionally biased region" description="Polar residues" evidence="1">
    <location>
        <begin position="1613"/>
        <end position="1631"/>
    </location>
</feature>
<protein>
    <submittedName>
        <fullName evidence="2">Uncharacterized protein</fullName>
    </submittedName>
</protein>
<feature type="compositionally biased region" description="Polar residues" evidence="1">
    <location>
        <begin position="1869"/>
        <end position="1878"/>
    </location>
</feature>
<feature type="compositionally biased region" description="Polar residues" evidence="1">
    <location>
        <begin position="2121"/>
        <end position="2132"/>
    </location>
</feature>
<feature type="compositionally biased region" description="Acidic residues" evidence="1">
    <location>
        <begin position="44"/>
        <end position="62"/>
    </location>
</feature>
<organism evidence="2 3">
    <name type="scientific">Metarhizium album (strain ARSEF 1941)</name>
    <dbReference type="NCBI Taxonomy" id="1081103"/>
    <lineage>
        <taxon>Eukaryota</taxon>
        <taxon>Fungi</taxon>
        <taxon>Dikarya</taxon>
        <taxon>Ascomycota</taxon>
        <taxon>Pezizomycotina</taxon>
        <taxon>Sordariomycetes</taxon>
        <taxon>Hypocreomycetidae</taxon>
        <taxon>Hypocreales</taxon>
        <taxon>Clavicipitaceae</taxon>
        <taxon>Metarhizium</taxon>
    </lineage>
</organism>
<feature type="compositionally biased region" description="Basic and acidic residues" evidence="1">
    <location>
        <begin position="391"/>
        <end position="419"/>
    </location>
</feature>
<feature type="compositionally biased region" description="Polar residues" evidence="1">
    <location>
        <begin position="2006"/>
        <end position="2018"/>
    </location>
</feature>
<feature type="compositionally biased region" description="Polar residues" evidence="1">
    <location>
        <begin position="2088"/>
        <end position="2100"/>
    </location>
</feature>
<dbReference type="OrthoDB" id="5151921at2759"/>
<feature type="region of interest" description="Disordered" evidence="1">
    <location>
        <begin position="2121"/>
        <end position="2143"/>
    </location>
</feature>
<reference evidence="2 3" key="1">
    <citation type="journal article" date="2014" name="Proc. Natl. Acad. Sci. U.S.A.">
        <title>Trajectory and genomic determinants of fungal-pathogen speciation and host adaptation.</title>
        <authorList>
            <person name="Hu X."/>
            <person name="Xiao G."/>
            <person name="Zheng P."/>
            <person name="Shang Y."/>
            <person name="Su Y."/>
            <person name="Zhang X."/>
            <person name="Liu X."/>
            <person name="Zhan S."/>
            <person name="St Leger R.J."/>
            <person name="Wang C."/>
        </authorList>
    </citation>
    <scope>NUCLEOTIDE SEQUENCE [LARGE SCALE GENOMIC DNA]</scope>
    <source>
        <strain evidence="2 3">ARSEF 1941</strain>
    </source>
</reference>
<dbReference type="STRING" id="1081103.A0A0B2X4M1"/>
<feature type="compositionally biased region" description="Polar residues" evidence="1">
    <location>
        <begin position="2372"/>
        <end position="2386"/>
    </location>
</feature>
<feature type="compositionally biased region" description="Basic and acidic residues" evidence="1">
    <location>
        <begin position="177"/>
        <end position="187"/>
    </location>
</feature>
<feature type="compositionally biased region" description="Low complexity" evidence="1">
    <location>
        <begin position="2174"/>
        <end position="2198"/>
    </location>
</feature>
<feature type="compositionally biased region" description="Basic and acidic residues" evidence="1">
    <location>
        <begin position="1093"/>
        <end position="1118"/>
    </location>
</feature>
<feature type="compositionally biased region" description="Low complexity" evidence="1">
    <location>
        <begin position="2291"/>
        <end position="2300"/>
    </location>
</feature>
<feature type="compositionally biased region" description="Polar residues" evidence="1">
    <location>
        <begin position="1808"/>
        <end position="1817"/>
    </location>
</feature>
<feature type="region of interest" description="Disordered" evidence="1">
    <location>
        <begin position="267"/>
        <end position="457"/>
    </location>
</feature>
<feature type="compositionally biased region" description="Polar residues" evidence="1">
    <location>
        <begin position="1689"/>
        <end position="1700"/>
    </location>
</feature>
<feature type="compositionally biased region" description="Low complexity" evidence="1">
    <location>
        <begin position="2221"/>
        <end position="2235"/>
    </location>
</feature>
<sequence>MGPTVSNVYRPWSSQAPSGSSAYQVNVNRTKTKKWVEAKVQSYDGDDWGADEYGDAEPEEELPASWLKPPTHPSGSREETFPSPTTPISQPTLTPLASPIVAGPSDTGVSRIEAKMVSPHIVDSAHDVRNSPNQSERAVTSLAPGSVVSEQLKPPSSVSSSDVYSRLEPNSPSSADARPDSRGREEAFALGNRPEMANQSVGDDRQTSASPKLPDLARMSAFGEDFFSTDGVGSSTTESITGLDGESASLTNLSTTKAEVIPHAFQLEEVLPSTEKTATVETPTGGHDDKDTTTRDPYHVKSLPDVASSGGENGDSAKGTEIKTLALPTTGSASPPLSEIASSALQPDSETAVIAPLRTPSPRGPSRPAPDTWESSPDAADSTPSAGTNPIERRSEADFEPSPVRRETTFSVESVKDNDMLSDEIIKSLSPTSGSAQEFNRAPSHSSQLSSVQTGRDSSYTLRDYRSYWADTEAKAKTLEASASMATIAEVPDAQSEPASQGTVIAVDKAAEPPMSPQPPSIRRRFSWEAEELSSAPTQQSLDISTAQPHGLVVESLGPGVQSQVDSKQPKDLSLDAVGVLPQLSSGSKGLEPPGQQTACEESSLPSPVGDDTTAGARTDTGPSLSEDTESEKTASGLHLAARGAEDQPVVTIQPSPSATPPSVSPVSQQAQPQTMSFREIMSLKSPSERIAKFNETRNIFSWTNSGLTGWLTHVKAQHPDVSPSGPLFGTSASRQASPGANAATSTAAGQAGSPAQQAYYQQYLGAGSPTASGSPPSRSRLGGLPLATQAPGSTFGHSGNQIGSKGKEFMHSAGKMGKGLLNKGRSKLRGTGDKDESFSDPGAEHDKAKADGRLSWGLMLGSKWRPEVAAPPGNATAAGASNSNAHATATQQRASPSMAPQIPPLAPAAPLSPLNPAAQSEDIPGWREVPAESATARPVVTPRHPVPPAQAQSSPLPRVTAGLSGLEIPESQDRVRRQSDQQSDPDLHQSQSSTAHVPGDGRAALSEREASPKRASSFIGLPPIRRSSTFGLSPKAKARRATDRFPLDDDDDDDDDDGDGAPSSLAPNADAPANSSHEQPRSLLAAAPRPQVDTDRAAHPQPTKDEKAATHIPHAEAARQTPQLQAPPTMTPKEQFPARTPIPHSQGPRSSQPWMLPAQRLPFCGQWKLEESRLSEPLNPVSRNRPGAGGCQQHVMYGFDKETGVALPDLALPRPGQDQIHQPLQHPIPNPTAPPPRQRSDVPPSSAQRWPELFAHPPDQRLASNTSNGGQPYQPPYQPFLARNDAVTTRTQDNESSIRGAGPAGEERGRRNRNSGMFKDLGQRIAGAASRERRSSVDQRTVTKDVLADEASEVSVGTGSEAPERGTRRPNFLFGRSGRSSLDAGPVQHSWAGKEQTSQEEQPPKTPPQGRKRRSFGGKLVPSSFSKSPSSNLEGVQASGRAVHPPEDLDDATPQKKRFSGMSKVSNLLSRTKHEDRPGSPEPQLAAEPLGPPLPAFKLSGRPSTVTSTASSQGRRADERPARHRRRLSMSDLISGMLGKASGSKAGVPDKPLDSRVSPISMQFQNIGDIPRQRISQSEQPERRYPHSPDQVNMPPRLEDGQGLLRTGEFRTPSSPAGEQANAQPQSPVSLQRPGMHQSFQLQLQHLPAAGHSQPQPPGIGKDHRRRVSGSDQPQGRRYLASVGRPSSVPTGQSGSQQPFGLVGQRDEMQPPGMNVDAAIRLVKPPHPSPLGLIPQELHQQGDSAPASEPRQRIDQILAQQQEESRVPPPAGASPDWPQAVSVKPQAASDREAHGSGHTDGELIRTCTVSPDSSIASDWKTTEHDEDAYTSETRRNGAIDLSDERDFIVVPQNKQRPLEEMPQHKPPANTTSPQQSRVARETMALSKEPQRVHTTQGHVKENSLSSQQDTKAELDHGFSCQMLQPAQEARLPYRDFSAHPQHIQPTQLDQPQWPQKIQQPDPEIPSQAKTPTSPRGPAPPPQSQQTQLSPKESPGARWKGLTKRMSGQLSQLGQQRTAPERLDRAETSTANKLLGAFKRNSKQGNTQEPRPAHVGATNLTMDSWHHTHRQPHQEYPGHHYLRNNEQPRQYHHSTPSNTPLHPGQVYDYQAPSTMTIAENPAQQPRASQSEPEPQHDHVPIPKGYAAVHGEGMVVPTAYHLGRHFPPANPMQVQQQPREQTPRLPEQQQQPQQQQQQPASPLDSQYCSPRQDSDSYVGIVQSPLAPSLPSPDAQSTSRRLDDVESNPGSITPQVPSGGSSSGAVLQNQASDSTQRQPEPSNHSATDTRSVSPQSQSPTPQVESALQTEPATETGEDKATARNINLGVETTKTEQHRDAGMHDSTPRLAQDYNGEGYEAPGVGRKASPDSPEEQTNSQGVSRTTTRFTAELEDTAGAHERRVRLASQEEKIWLDPQDDPNYQPQMSATSYPGQEWNPYEDPSFLED</sequence>
<feature type="compositionally biased region" description="Polar residues" evidence="1">
    <location>
        <begin position="429"/>
        <end position="457"/>
    </location>
</feature>
<feature type="compositionally biased region" description="Low complexity" evidence="1">
    <location>
        <begin position="767"/>
        <end position="787"/>
    </location>
</feature>
<feature type="compositionally biased region" description="Polar residues" evidence="1">
    <location>
        <begin position="1"/>
        <end position="29"/>
    </location>
</feature>
<feature type="region of interest" description="Disordered" evidence="1">
    <location>
        <begin position="1"/>
        <end position="31"/>
    </location>
</feature>
<feature type="region of interest" description="Disordered" evidence="1">
    <location>
        <begin position="43"/>
        <end position="214"/>
    </location>
</feature>